<reference evidence="5 6" key="1">
    <citation type="submission" date="2023-01" db="EMBL/GenBank/DDBJ databases">
        <title>Analysis of 21 Apiospora genomes using comparative genomics revels a genus with tremendous synthesis potential of carbohydrate active enzymes and secondary metabolites.</title>
        <authorList>
            <person name="Sorensen T."/>
        </authorList>
    </citation>
    <scope>NUCLEOTIDE SEQUENCE [LARGE SCALE GENOMIC DNA]</scope>
    <source>
        <strain evidence="5 6">CBS 33761</strain>
    </source>
</reference>
<dbReference type="Gene3D" id="3.40.50.10810">
    <property type="entry name" value="Tandem AAA-ATPase domain"/>
    <property type="match status" value="1"/>
</dbReference>
<feature type="compositionally biased region" description="Acidic residues" evidence="3">
    <location>
        <begin position="995"/>
        <end position="1006"/>
    </location>
</feature>
<proteinExistence type="predicted"/>
<dbReference type="InterPro" id="IPR000330">
    <property type="entry name" value="SNF2_N"/>
</dbReference>
<evidence type="ECO:0000256" key="1">
    <source>
        <dbReference type="ARBA" id="ARBA00022741"/>
    </source>
</evidence>
<dbReference type="InterPro" id="IPR038718">
    <property type="entry name" value="SNF2-like_sf"/>
</dbReference>
<feature type="region of interest" description="Disordered" evidence="3">
    <location>
        <begin position="991"/>
        <end position="1013"/>
    </location>
</feature>
<dbReference type="SUPFAM" id="SSF52540">
    <property type="entry name" value="P-loop containing nucleoside triphosphate hydrolases"/>
    <property type="match status" value="1"/>
</dbReference>
<dbReference type="InterPro" id="IPR027417">
    <property type="entry name" value="P-loop_NTPase"/>
</dbReference>
<organism evidence="5 6">
    <name type="scientific">Apiospora rasikravindrae</name>
    <dbReference type="NCBI Taxonomy" id="990691"/>
    <lineage>
        <taxon>Eukaryota</taxon>
        <taxon>Fungi</taxon>
        <taxon>Dikarya</taxon>
        <taxon>Ascomycota</taxon>
        <taxon>Pezizomycotina</taxon>
        <taxon>Sordariomycetes</taxon>
        <taxon>Xylariomycetidae</taxon>
        <taxon>Amphisphaeriales</taxon>
        <taxon>Apiosporaceae</taxon>
        <taxon>Apiospora</taxon>
    </lineage>
</organism>
<keyword evidence="2" id="KW-0067">ATP-binding</keyword>
<accession>A0ABR1S397</accession>
<evidence type="ECO:0000256" key="3">
    <source>
        <dbReference type="SAM" id="MobiDB-lite"/>
    </source>
</evidence>
<name>A0ABR1S397_9PEZI</name>
<evidence type="ECO:0000313" key="6">
    <source>
        <dbReference type="Proteomes" id="UP001444661"/>
    </source>
</evidence>
<dbReference type="Proteomes" id="UP001444661">
    <property type="component" value="Unassembled WGS sequence"/>
</dbReference>
<keyword evidence="6" id="KW-1185">Reference proteome</keyword>
<evidence type="ECO:0000313" key="5">
    <source>
        <dbReference type="EMBL" id="KAK8024598.1"/>
    </source>
</evidence>
<sequence>MANNGGNVADAAGVAGNAVDGPDLRNRLGRIEEKLDRLSRNPSHIMIRIAGPGTLVYQNTIGAIANPFTSSGSLNWDALKRWVVTQINHAVREEFMPGDENDEVFVLNVAGTARQAIDRLNFITTLVQWELGELNLPVTNTNMPYIEFESTKLVQGDRPVVEEPEVSIVSDVDEDVAEQNRIDKPEDRVMFEVADDASDGGQVFDDVSRHAEKLDSGANWNRVRQFFRRPGREPNQFILPNLAFPIEGYQAAAVLWLLTRIPDDKVSGPLLSDDMGLGKTFTTIVTMMAHSYLQSSFRDVLKYWEQADLAEQQGANPVHNPEDAPAGKPCPSQDRNRFWLQCPCEVGSAARAIVTSMSDLPNIIISPSGGASLWISEWDKFVQPRSGMALYVSVSGYQGTHPQLDEFCRAMGGAQLAGEAEIIEETMRGPQRRNGPVVKRRLIQRRHGFAGGSSNALLVTAEGCGPMQQPVMLAEQKEGDFPFVSEPVANEMQNYHSAIGVPVAGCGILAMDEMHKYKGESHETLPFKMLSLFRYQAHPTLAVGVSGNLLGIGPEAWQRHVWHTQDCIERHKFTADLGRIQTRDTFKKLREDWNYMRRLINELEADKEANIAGDRTEFERYRDKIAEDYRQGLGKMIIRRLKKDSFLGVKILDIAAPVTRPLALKMPEGPALNSLSVYFRRISQWMHRVYEEEVAEWRRHGGEGAYPRPARAKAQQGLLADGVDGKKVKTERQREAYYLSTRAVTFPLLAYFPNSDNDRATRRLCRFYEAKKPLADLASQFTKATLDPKRTLATIRDMLNQSPFMRHRDAMRENSPKFQELVKLVRDQLVNTRLAKIPENRQPDKGPADESYVRHMVVFAEWPVNAYLTALYLQADLINDVEVILIHQALKERTPRDHCRKDAFEYFDAPCTPRSKNKVLVGTYTLISTMHNFQRASSAVLLDVTNVVERDQARCRIYRRGPDYRDVHYRHRRNEGNSKMGDIQWENFGVKEGNAGEEEEEEEENIYDVSPMP</sequence>
<protein>
    <recommendedName>
        <fullName evidence="4">SNF2 N-terminal domain-containing protein</fullName>
    </recommendedName>
</protein>
<evidence type="ECO:0000259" key="4">
    <source>
        <dbReference type="Pfam" id="PF00176"/>
    </source>
</evidence>
<gene>
    <name evidence="5" type="ORF">PG993_012664</name>
</gene>
<dbReference type="Pfam" id="PF00176">
    <property type="entry name" value="SNF2-rel_dom"/>
    <property type="match status" value="1"/>
</dbReference>
<comment type="caution">
    <text evidence="5">The sequence shown here is derived from an EMBL/GenBank/DDBJ whole genome shotgun (WGS) entry which is preliminary data.</text>
</comment>
<keyword evidence="1" id="KW-0547">Nucleotide-binding</keyword>
<evidence type="ECO:0000256" key="2">
    <source>
        <dbReference type="ARBA" id="ARBA00022840"/>
    </source>
</evidence>
<dbReference type="EMBL" id="JAQQWK010000011">
    <property type="protein sequence ID" value="KAK8024598.1"/>
    <property type="molecule type" value="Genomic_DNA"/>
</dbReference>
<feature type="domain" description="SNF2 N-terminal" evidence="4">
    <location>
        <begin position="249"/>
        <end position="390"/>
    </location>
</feature>